<sequence>MAPPSYAVCSPGSAFAHPSSVFSFHPLPAVPLSVTRPQAVPLSRVLPQMRLFSPAPYFRRTAALTRSAPLREGLTEQWPNEQWPNISCTQEHLLDPAAAGTPRLARCQPAPENVCKTVLLQRFRDDGNHNTHLAPDFTLKDLVPAPANVAAFRGLLGPGGFNGLYQVSFQQWNRFSPCGPRTSRTPLCSWGFALPTRAPPGIELQSCSLCVPFAYSLNGI</sequence>
<protein>
    <submittedName>
        <fullName evidence="1">Uncharacterized protein</fullName>
    </submittedName>
</protein>
<dbReference type="Proteomes" id="UP000386466">
    <property type="component" value="Unassembled WGS sequence"/>
</dbReference>
<evidence type="ECO:0000313" key="2">
    <source>
        <dbReference type="Proteomes" id="UP000386466"/>
    </source>
</evidence>
<keyword evidence="2" id="KW-1185">Reference proteome</keyword>
<organism evidence="1 2">
    <name type="scientific">Lynx pardinus</name>
    <name type="common">Iberian lynx</name>
    <name type="synonym">Felis pardina</name>
    <dbReference type="NCBI Taxonomy" id="191816"/>
    <lineage>
        <taxon>Eukaryota</taxon>
        <taxon>Metazoa</taxon>
        <taxon>Chordata</taxon>
        <taxon>Craniata</taxon>
        <taxon>Vertebrata</taxon>
        <taxon>Euteleostomi</taxon>
        <taxon>Mammalia</taxon>
        <taxon>Eutheria</taxon>
        <taxon>Laurasiatheria</taxon>
        <taxon>Carnivora</taxon>
        <taxon>Feliformia</taxon>
        <taxon>Felidae</taxon>
        <taxon>Felinae</taxon>
        <taxon>Lynx</taxon>
    </lineage>
</organism>
<accession>A0A485NV66</accession>
<gene>
    <name evidence="1" type="ORF">LYPA_23C006532</name>
</gene>
<proteinExistence type="predicted"/>
<evidence type="ECO:0000313" key="1">
    <source>
        <dbReference type="EMBL" id="VFV36159.1"/>
    </source>
</evidence>
<name>A0A485NV66_LYNPA</name>
<dbReference type="EMBL" id="CAAGRJ010022379">
    <property type="protein sequence ID" value="VFV36159.1"/>
    <property type="molecule type" value="Genomic_DNA"/>
</dbReference>
<dbReference type="AlphaFoldDB" id="A0A485NV66"/>
<reference evidence="1 2" key="1">
    <citation type="submission" date="2019-01" db="EMBL/GenBank/DDBJ databases">
        <authorList>
            <person name="Alioto T."/>
            <person name="Alioto T."/>
        </authorList>
    </citation>
    <scope>NUCLEOTIDE SEQUENCE [LARGE SCALE GENOMIC DNA]</scope>
</reference>